<comment type="caution">
    <text evidence="4">The sequence shown here is derived from an EMBL/GenBank/DDBJ whole genome shotgun (WGS) entry which is preliminary data.</text>
</comment>
<dbReference type="EMBL" id="VOIH02000008">
    <property type="protein sequence ID" value="KAF3441000.1"/>
    <property type="molecule type" value="Genomic_DNA"/>
</dbReference>
<keyword evidence="2" id="KW-1133">Transmembrane helix</keyword>
<evidence type="ECO:0000313" key="5">
    <source>
        <dbReference type="Proteomes" id="UP000796880"/>
    </source>
</evidence>
<evidence type="ECO:0000256" key="1">
    <source>
        <dbReference type="ARBA" id="ARBA00022801"/>
    </source>
</evidence>
<dbReference type="OrthoDB" id="302705at2759"/>
<dbReference type="InterPro" id="IPR000326">
    <property type="entry name" value="PAP2/HPO"/>
</dbReference>
<evidence type="ECO:0000259" key="3">
    <source>
        <dbReference type="Pfam" id="PF01569"/>
    </source>
</evidence>
<keyword evidence="2" id="KW-0472">Membrane</keyword>
<feature type="domain" description="Phosphatidic acid phosphatase type 2/haloperoxidase" evidence="3">
    <location>
        <begin position="75"/>
        <end position="168"/>
    </location>
</feature>
<gene>
    <name evidence="4" type="ORF">FNV43_RR19286</name>
</gene>
<dbReference type="SUPFAM" id="SSF48317">
    <property type="entry name" value="Acid phosphatase/Vanadium-dependent haloperoxidase"/>
    <property type="match status" value="1"/>
</dbReference>
<proteinExistence type="predicted"/>
<dbReference type="PANTHER" id="PTHR11247">
    <property type="entry name" value="PALMITOYL-PROTEIN THIOESTERASE/DOLICHYLDIPHOSPHATASE 1"/>
    <property type="match status" value="1"/>
</dbReference>
<name>A0A8K0E7Y0_9ROSA</name>
<dbReference type="GO" id="GO:0005789">
    <property type="term" value="C:endoplasmic reticulum membrane"/>
    <property type="evidence" value="ECO:0007669"/>
    <property type="project" value="TreeGrafter"/>
</dbReference>
<sequence>MLELIKASAFRNRNGDEGVRVIEQEDFIDGSSEFHAGLSSVGLESTLNRLSKWLVSGLFAALILGKHDMETVWAVIGSIINAVLSVVLKRILNQERPFSTSKSDPGMPSSHAMSIFYIFTFAVFSIVEWLGVNEISLTVSGLTLAFGSYLTWLRVSQQFHTISQVVVGEF</sequence>
<dbReference type="Pfam" id="PF01569">
    <property type="entry name" value="PAP2"/>
    <property type="match status" value="1"/>
</dbReference>
<accession>A0A8K0E7Y0</accession>
<dbReference type="InterPro" id="IPR036938">
    <property type="entry name" value="PAP2/HPO_sf"/>
</dbReference>
<evidence type="ECO:0000313" key="4">
    <source>
        <dbReference type="EMBL" id="KAF3441000.1"/>
    </source>
</evidence>
<keyword evidence="5" id="KW-1185">Reference proteome</keyword>
<evidence type="ECO:0000256" key="2">
    <source>
        <dbReference type="SAM" id="Phobius"/>
    </source>
</evidence>
<dbReference type="GO" id="GO:0047874">
    <property type="term" value="F:dolichyldiphosphatase activity"/>
    <property type="evidence" value="ECO:0007669"/>
    <property type="project" value="TreeGrafter"/>
</dbReference>
<feature type="transmembrane region" description="Helical" evidence="2">
    <location>
        <begin position="137"/>
        <end position="155"/>
    </location>
</feature>
<dbReference type="GO" id="GO:0008610">
    <property type="term" value="P:lipid biosynthetic process"/>
    <property type="evidence" value="ECO:0007669"/>
    <property type="project" value="TreeGrafter"/>
</dbReference>
<reference evidence="4" key="1">
    <citation type="submission" date="2020-03" db="EMBL/GenBank/DDBJ databases">
        <title>A high-quality chromosome-level genome assembly of a woody plant with both climbing and erect habits, Rhamnella rubrinervis.</title>
        <authorList>
            <person name="Lu Z."/>
            <person name="Yang Y."/>
            <person name="Zhu X."/>
            <person name="Sun Y."/>
        </authorList>
    </citation>
    <scope>NUCLEOTIDE SEQUENCE</scope>
    <source>
        <strain evidence="4">BYM</strain>
        <tissue evidence="4">Leaf</tissue>
    </source>
</reference>
<dbReference type="GO" id="GO:0006487">
    <property type="term" value="P:protein N-linked glycosylation"/>
    <property type="evidence" value="ECO:0007669"/>
    <property type="project" value="TreeGrafter"/>
</dbReference>
<protein>
    <recommendedName>
        <fullName evidence="3">Phosphatidic acid phosphatase type 2/haloperoxidase domain-containing protein</fullName>
    </recommendedName>
</protein>
<dbReference type="AlphaFoldDB" id="A0A8K0E7Y0"/>
<dbReference type="Proteomes" id="UP000796880">
    <property type="component" value="Unassembled WGS sequence"/>
</dbReference>
<feature type="transmembrane region" description="Helical" evidence="2">
    <location>
        <begin position="72"/>
        <end position="92"/>
    </location>
</feature>
<keyword evidence="2" id="KW-0812">Transmembrane</keyword>
<organism evidence="4 5">
    <name type="scientific">Rhamnella rubrinervis</name>
    <dbReference type="NCBI Taxonomy" id="2594499"/>
    <lineage>
        <taxon>Eukaryota</taxon>
        <taxon>Viridiplantae</taxon>
        <taxon>Streptophyta</taxon>
        <taxon>Embryophyta</taxon>
        <taxon>Tracheophyta</taxon>
        <taxon>Spermatophyta</taxon>
        <taxon>Magnoliopsida</taxon>
        <taxon>eudicotyledons</taxon>
        <taxon>Gunneridae</taxon>
        <taxon>Pentapetalae</taxon>
        <taxon>rosids</taxon>
        <taxon>fabids</taxon>
        <taxon>Rosales</taxon>
        <taxon>Rhamnaceae</taxon>
        <taxon>rhamnoid group</taxon>
        <taxon>Rhamneae</taxon>
        <taxon>Rhamnella</taxon>
    </lineage>
</organism>
<feature type="transmembrane region" description="Helical" evidence="2">
    <location>
        <begin position="112"/>
        <end position="131"/>
    </location>
</feature>
<dbReference type="PANTHER" id="PTHR11247:SF40">
    <property type="entry name" value="LIPID PHOSPHATE PHOSPHATASE EPSILON 1, CHLOROPLASTIC"/>
    <property type="match status" value="1"/>
</dbReference>
<keyword evidence="1" id="KW-0378">Hydrolase</keyword>